<reference evidence="1" key="1">
    <citation type="submission" date="2021-02" db="EMBL/GenBank/DDBJ databases">
        <authorList>
            <person name="Bekaert M."/>
        </authorList>
    </citation>
    <scope>NUCLEOTIDE SEQUENCE</scope>
    <source>
        <strain evidence="1">IoA-00</strain>
    </source>
</reference>
<sequence length="115" mass="12404">MDEGFHTQVILDSSPGSLFVELELIGVPPDTSGGVLVDFGIWLGEEVCISLGIETTIPEDLSAHFPVSLLSWICGGWCASLSNNLLLSVFDSELDELSNGANPIWFLGQIPWVVE</sequence>
<gene>
    <name evidence="1" type="ORF">LSAA_15038</name>
</gene>
<dbReference type="AlphaFoldDB" id="A0A7R8DCJ3"/>
<dbReference type="EMBL" id="HG994588">
    <property type="protein sequence ID" value="CAF3043067.1"/>
    <property type="molecule type" value="Genomic_DNA"/>
</dbReference>
<name>A0A7R8DCJ3_LEPSM</name>
<keyword evidence="2" id="KW-1185">Reference proteome</keyword>
<proteinExistence type="predicted"/>
<accession>A0A7R8DCJ3</accession>
<dbReference type="Proteomes" id="UP000675881">
    <property type="component" value="Chromosome 9"/>
</dbReference>
<protein>
    <submittedName>
        <fullName evidence="1">(salmon louse) hypothetical protein</fullName>
    </submittedName>
</protein>
<evidence type="ECO:0000313" key="1">
    <source>
        <dbReference type="EMBL" id="CAF3043067.1"/>
    </source>
</evidence>
<evidence type="ECO:0000313" key="2">
    <source>
        <dbReference type="Proteomes" id="UP000675881"/>
    </source>
</evidence>
<organism evidence="1 2">
    <name type="scientific">Lepeophtheirus salmonis</name>
    <name type="common">Salmon louse</name>
    <name type="synonym">Caligus salmonis</name>
    <dbReference type="NCBI Taxonomy" id="72036"/>
    <lineage>
        <taxon>Eukaryota</taxon>
        <taxon>Metazoa</taxon>
        <taxon>Ecdysozoa</taxon>
        <taxon>Arthropoda</taxon>
        <taxon>Crustacea</taxon>
        <taxon>Multicrustacea</taxon>
        <taxon>Hexanauplia</taxon>
        <taxon>Copepoda</taxon>
        <taxon>Siphonostomatoida</taxon>
        <taxon>Caligidae</taxon>
        <taxon>Lepeophtheirus</taxon>
    </lineage>
</organism>